<feature type="transmembrane region" description="Helical" evidence="1">
    <location>
        <begin position="88"/>
        <end position="107"/>
    </location>
</feature>
<feature type="transmembrane region" description="Helical" evidence="1">
    <location>
        <begin position="41"/>
        <end position="67"/>
    </location>
</feature>
<sequence length="109" mass="11514">MKDGNKESTKELLGAFRTIGSANLSIVLVLATLAARTPNFIPFWGAIASTVLLLVSLGLCIWLFLLVIRKLALELDDIIDLPDVKATAALAFAAFILGCGVLLATLVCA</sequence>
<keyword evidence="3" id="KW-1185">Reference proteome</keyword>
<reference evidence="2 3" key="1">
    <citation type="submission" date="2022-06" db="EMBL/GenBank/DDBJ databases">
        <authorList>
            <person name="Sun Q."/>
        </authorList>
    </citation>
    <scope>NUCLEOTIDE SEQUENCE [LARGE SCALE GENOMIC DNA]</scope>
    <source>
        <strain evidence="2 3">S153</strain>
    </source>
</reference>
<evidence type="ECO:0000313" key="3">
    <source>
        <dbReference type="Proteomes" id="UP001155079"/>
    </source>
</evidence>
<comment type="caution">
    <text evidence="2">The sequence shown here is derived from an EMBL/GenBank/DDBJ whole genome shotgun (WGS) entry which is preliminary data.</text>
</comment>
<gene>
    <name evidence="2" type="ORF">NBH20_07575</name>
</gene>
<proteinExistence type="predicted"/>
<name>A0ABT0V5B6_9HYPH</name>
<feature type="transmembrane region" description="Helical" evidence="1">
    <location>
        <begin position="12"/>
        <end position="35"/>
    </location>
</feature>
<evidence type="ECO:0000313" key="2">
    <source>
        <dbReference type="EMBL" id="MCM2401011.1"/>
    </source>
</evidence>
<dbReference type="RefSeq" id="WP_250944541.1">
    <property type="nucleotide sequence ID" value="NZ_JAMQAY010000002.1"/>
</dbReference>
<evidence type="ECO:0008006" key="4">
    <source>
        <dbReference type="Google" id="ProtNLM"/>
    </source>
</evidence>
<keyword evidence="1" id="KW-0472">Membrane</keyword>
<keyword evidence="1" id="KW-1133">Transmembrane helix</keyword>
<organism evidence="2 3">
    <name type="scientific">Ciceribacter sichuanensis</name>
    <dbReference type="NCBI Taxonomy" id="2949647"/>
    <lineage>
        <taxon>Bacteria</taxon>
        <taxon>Pseudomonadati</taxon>
        <taxon>Pseudomonadota</taxon>
        <taxon>Alphaproteobacteria</taxon>
        <taxon>Hyphomicrobiales</taxon>
        <taxon>Rhizobiaceae</taxon>
        <taxon>Ciceribacter</taxon>
    </lineage>
</organism>
<keyword evidence="1" id="KW-0812">Transmembrane</keyword>
<protein>
    <recommendedName>
        <fullName evidence="4">DUF350 domain-containing protein</fullName>
    </recommendedName>
</protein>
<evidence type="ECO:0000256" key="1">
    <source>
        <dbReference type="SAM" id="Phobius"/>
    </source>
</evidence>
<dbReference type="Proteomes" id="UP001155079">
    <property type="component" value="Unassembled WGS sequence"/>
</dbReference>
<dbReference type="EMBL" id="JAMQAY010000002">
    <property type="protein sequence ID" value="MCM2401011.1"/>
    <property type="molecule type" value="Genomic_DNA"/>
</dbReference>
<accession>A0ABT0V5B6</accession>